<dbReference type="Proteomes" id="UP000256561">
    <property type="component" value="Unassembled WGS sequence"/>
</dbReference>
<dbReference type="OrthoDB" id="8558970at2"/>
<evidence type="ECO:0000259" key="1">
    <source>
        <dbReference type="PROSITE" id="PS51787"/>
    </source>
</evidence>
<keyword evidence="3" id="KW-1185">Reference proteome</keyword>
<sequence>MKPEYLPLFPLSAHLLPGGRMALRIFEPRYVRMVKDSCANNTGFVLCMLNANGDKTSNEHIYPIGTYAQVVDFDLLDDGLLGIRVAGLYAVEVRNIRTEADGLRVGECRALEPWTCDITPEQLAPMDQRLKEIFDRYDELAAMYDNPAFDDPIWVIHRWLELLPVDAKQKQHFLVQKDCRKLLNYLTALVQ</sequence>
<dbReference type="InterPro" id="IPR003111">
    <property type="entry name" value="Lon_prtase_N"/>
</dbReference>
<evidence type="ECO:0000313" key="3">
    <source>
        <dbReference type="Proteomes" id="UP000256561"/>
    </source>
</evidence>
<proteinExistence type="predicted"/>
<dbReference type="SMART" id="SM00464">
    <property type="entry name" value="LON"/>
    <property type="match status" value="1"/>
</dbReference>
<dbReference type="PANTHER" id="PTHR46732">
    <property type="entry name" value="ATP-DEPENDENT PROTEASE LA (LON) DOMAIN PROTEIN"/>
    <property type="match status" value="1"/>
</dbReference>
<feature type="domain" description="Lon N-terminal" evidence="1">
    <location>
        <begin position="3"/>
        <end position="191"/>
    </location>
</feature>
<accession>A0A3D8MEY8</accession>
<dbReference type="SUPFAM" id="SSF88697">
    <property type="entry name" value="PUA domain-like"/>
    <property type="match status" value="1"/>
</dbReference>
<dbReference type="PROSITE" id="PS51787">
    <property type="entry name" value="LON_N"/>
    <property type="match status" value="1"/>
</dbReference>
<gene>
    <name evidence="2" type="ORF">DXV75_02825</name>
</gene>
<dbReference type="AlphaFoldDB" id="A0A3D8MEY8"/>
<protein>
    <submittedName>
        <fullName evidence="2">Peptidase S16</fullName>
    </submittedName>
</protein>
<dbReference type="RefSeq" id="WP_115591686.1">
    <property type="nucleotide sequence ID" value="NZ_QRHA01000001.1"/>
</dbReference>
<dbReference type="Gene3D" id="2.30.130.40">
    <property type="entry name" value="LON domain-like"/>
    <property type="match status" value="1"/>
</dbReference>
<dbReference type="PANTHER" id="PTHR46732:SF8">
    <property type="entry name" value="ATP-DEPENDENT PROTEASE LA (LON) DOMAIN PROTEIN"/>
    <property type="match status" value="1"/>
</dbReference>
<dbReference type="Pfam" id="PF02190">
    <property type="entry name" value="LON_substr_bdg"/>
    <property type="match status" value="1"/>
</dbReference>
<dbReference type="Gene3D" id="1.10.4060.10">
    <property type="entry name" value="BPP1347 like domain"/>
    <property type="match status" value="1"/>
</dbReference>
<reference evidence="3" key="1">
    <citation type="submission" date="2018-08" db="EMBL/GenBank/DDBJ databases">
        <authorList>
            <person name="Zhang J."/>
            <person name="Du Z.-J."/>
        </authorList>
    </citation>
    <scope>NUCLEOTIDE SEQUENCE [LARGE SCALE GENOMIC DNA]</scope>
    <source>
        <strain evidence="3">KCTC 52655</strain>
    </source>
</reference>
<comment type="caution">
    <text evidence="2">The sequence shown here is derived from an EMBL/GenBank/DDBJ whole genome shotgun (WGS) entry which is preliminary data.</text>
</comment>
<dbReference type="InterPro" id="IPR015947">
    <property type="entry name" value="PUA-like_sf"/>
</dbReference>
<name>A0A3D8MEY8_9ALTE</name>
<evidence type="ECO:0000313" key="2">
    <source>
        <dbReference type="EMBL" id="RDV29395.1"/>
    </source>
</evidence>
<dbReference type="InterPro" id="IPR046336">
    <property type="entry name" value="Lon_prtase_N_sf"/>
</dbReference>
<organism evidence="2 3">
    <name type="scientific">Alteromonas aestuariivivens</name>
    <dbReference type="NCBI Taxonomy" id="1938339"/>
    <lineage>
        <taxon>Bacteria</taxon>
        <taxon>Pseudomonadati</taxon>
        <taxon>Pseudomonadota</taxon>
        <taxon>Gammaproteobacteria</taxon>
        <taxon>Alteromonadales</taxon>
        <taxon>Alteromonadaceae</taxon>
        <taxon>Alteromonas/Salinimonas group</taxon>
        <taxon>Alteromonas</taxon>
    </lineage>
</organism>
<dbReference type="EMBL" id="QRHA01000001">
    <property type="protein sequence ID" value="RDV29395.1"/>
    <property type="molecule type" value="Genomic_DNA"/>
</dbReference>